<reference evidence="2 3" key="1">
    <citation type="journal article" date="2009" name="Biosci. Biotechnol. Biochem.">
        <title>WeGAS: a web-based microbial genome annotation system.</title>
        <authorList>
            <person name="Lee D."/>
            <person name="Seo H."/>
            <person name="Park C."/>
            <person name="Park K."/>
        </authorList>
    </citation>
    <scope>NUCLEOTIDE SEQUENCE [LARGE SCALE GENOMIC DNA]</scope>
    <source>
        <strain evidence="3">ATCC 49049 / DSM 4359 / NBRC 107923 / NS-E</strain>
    </source>
</reference>
<dbReference type="AlphaFoldDB" id="B9K7Q3"/>
<evidence type="ECO:0000313" key="3">
    <source>
        <dbReference type="Proteomes" id="UP000000445"/>
    </source>
</evidence>
<feature type="transmembrane region" description="Helical" evidence="1">
    <location>
        <begin position="20"/>
        <end position="41"/>
    </location>
</feature>
<proteinExistence type="predicted"/>
<keyword evidence="1" id="KW-0812">Transmembrane</keyword>
<dbReference type="EMBL" id="CP000916">
    <property type="protein sequence ID" value="ACM22987.1"/>
    <property type="molecule type" value="Genomic_DNA"/>
</dbReference>
<keyword evidence="3" id="KW-1185">Reference proteome</keyword>
<organism evidence="2 3">
    <name type="scientific">Thermotoga neapolitana (strain ATCC 49049 / DSM 4359 / NBRC 107923 / NS-E)</name>
    <dbReference type="NCBI Taxonomy" id="309803"/>
    <lineage>
        <taxon>Bacteria</taxon>
        <taxon>Thermotogati</taxon>
        <taxon>Thermotogota</taxon>
        <taxon>Thermotogae</taxon>
        <taxon>Thermotogales</taxon>
        <taxon>Thermotogaceae</taxon>
        <taxon>Thermotoga</taxon>
    </lineage>
</organism>
<accession>B9K7Q3</accession>
<evidence type="ECO:0000313" key="2">
    <source>
        <dbReference type="EMBL" id="ACM22987.1"/>
    </source>
</evidence>
<dbReference type="Proteomes" id="UP000000445">
    <property type="component" value="Chromosome"/>
</dbReference>
<sequence>MLHVPVVQLFQFFFHLFQDLFGFLLFQELFDVIFFVLVLFAQERIHDIVQLRECVHLLSTYTKRIEEVLIVNIGYCFTYVLCPFYEFSLQIVQFDPSHMFSVHPFEFLIVEDYTLVGNISWVEGLEPLFYGEYLVSFHFPAKKGKIVHQGPAQDSLFSEMLNGGCTMPFTEGSSVWSQYERNVHENRCFPAERFVDHDLLWCVRKVVFSSEDMGNLHQMIVYYDGKVVRGKPVRFHDDEILYGGVVEFHLSFQQVFERGLSWKDFEFHRDRMAFSGVLFGIVERGKQFSGGIFFIVYNVIGPLFFHQFSCVFTVDIEPFALAIRTMISIHIGPFIPVKSTPSQRVKDLPFEFHRTSLQIGVLYPQNEFSALFSCEHPVEKGSPCSSNVKVSRWARCKSNSDQIEHLPIFLSPISNISKKAPVMNTGAWIGFVLDYLTGLTLTA</sequence>
<protein>
    <submittedName>
        <fullName evidence="2">Uncharacterized protein</fullName>
    </submittedName>
</protein>
<dbReference type="HOGENOM" id="CLU_618105_0_0_0"/>
<dbReference type="KEGG" id="tna:CTN_0810"/>
<keyword evidence="1" id="KW-1133">Transmembrane helix</keyword>
<gene>
    <name evidence="2" type="ordered locus">CTN_0810</name>
</gene>
<evidence type="ECO:0000256" key="1">
    <source>
        <dbReference type="SAM" id="Phobius"/>
    </source>
</evidence>
<name>B9K7Q3_THENN</name>
<keyword evidence="1" id="KW-0472">Membrane</keyword>